<reference evidence="11" key="1">
    <citation type="submission" date="2021-08" db="EMBL/GenBank/DDBJ databases">
        <title>WGS assembly of Ceratopteris richardii.</title>
        <authorList>
            <person name="Marchant D.B."/>
            <person name="Chen G."/>
            <person name="Jenkins J."/>
            <person name="Shu S."/>
            <person name="Leebens-Mack J."/>
            <person name="Grimwood J."/>
            <person name="Schmutz J."/>
            <person name="Soltis P."/>
            <person name="Soltis D."/>
            <person name="Chen Z.-H."/>
        </authorList>
    </citation>
    <scope>NUCLEOTIDE SEQUENCE</scope>
    <source>
        <strain evidence="11">Whitten #5841</strain>
        <tissue evidence="11">Leaf</tissue>
    </source>
</reference>
<keyword evidence="3 9" id="KW-0812">Transmembrane</keyword>
<dbReference type="PANTHER" id="PTHR22950:SF692">
    <property type="entry name" value="TRANSMEMBRANE AMINO ACID TRANSPORTER FAMILY PROTEIN"/>
    <property type="match status" value="1"/>
</dbReference>
<dbReference type="Proteomes" id="UP000825935">
    <property type="component" value="Chromosome 13"/>
</dbReference>
<keyword evidence="4" id="KW-0029">Amino-acid transport</keyword>
<dbReference type="AlphaFoldDB" id="A0A8T2THT3"/>
<proteinExistence type="inferred from homology"/>
<feature type="transmembrane region" description="Helical" evidence="9">
    <location>
        <begin position="485"/>
        <end position="506"/>
    </location>
</feature>
<dbReference type="PANTHER" id="PTHR22950">
    <property type="entry name" value="AMINO ACID TRANSPORTER"/>
    <property type="match status" value="1"/>
</dbReference>
<dbReference type="FunFam" id="1.20.1740.10:FF:000047">
    <property type="entry name" value="Amino acid transporter AVT1A"/>
    <property type="match status" value="1"/>
</dbReference>
<evidence type="ECO:0000256" key="7">
    <source>
        <dbReference type="ARBA" id="ARBA00049662"/>
    </source>
</evidence>
<feature type="transmembrane region" description="Helical" evidence="9">
    <location>
        <begin position="185"/>
        <end position="205"/>
    </location>
</feature>
<evidence type="ECO:0000256" key="9">
    <source>
        <dbReference type="SAM" id="Phobius"/>
    </source>
</evidence>
<dbReference type="OrthoDB" id="655540at2759"/>
<comment type="subcellular location">
    <subcellularLocation>
        <location evidence="1">Membrane</location>
        <topology evidence="1">Multi-pass membrane protein</topology>
    </subcellularLocation>
</comment>
<comment type="similarity">
    <text evidence="7">Belongs to the amino acid/polyamine transporter 2 family. Amino acid/auxin permease (AAAP) (TC 2.A.18.5) subfamily.</text>
</comment>
<keyword evidence="2" id="KW-0813">Transport</keyword>
<dbReference type="GO" id="GO:0015179">
    <property type="term" value="F:L-amino acid transmembrane transporter activity"/>
    <property type="evidence" value="ECO:0007669"/>
    <property type="project" value="TreeGrafter"/>
</dbReference>
<feature type="transmembrane region" description="Helical" evidence="9">
    <location>
        <begin position="460"/>
        <end position="479"/>
    </location>
</feature>
<feature type="transmembrane region" description="Helical" evidence="9">
    <location>
        <begin position="373"/>
        <end position="397"/>
    </location>
</feature>
<dbReference type="GO" id="GO:0005774">
    <property type="term" value="C:vacuolar membrane"/>
    <property type="evidence" value="ECO:0007669"/>
    <property type="project" value="TreeGrafter"/>
</dbReference>
<dbReference type="OMA" id="MAEPRKF"/>
<feature type="transmembrane region" description="Helical" evidence="9">
    <location>
        <begin position="159"/>
        <end position="179"/>
    </location>
</feature>
<name>A0A8T2THT3_CERRI</name>
<evidence type="ECO:0000256" key="6">
    <source>
        <dbReference type="ARBA" id="ARBA00023136"/>
    </source>
</evidence>
<feature type="domain" description="Amino acid transporter transmembrane" evidence="10">
    <location>
        <begin position="158"/>
        <end position="537"/>
    </location>
</feature>
<protein>
    <recommendedName>
        <fullName evidence="10">Amino acid transporter transmembrane domain-containing protein</fullName>
    </recommendedName>
</protein>
<accession>A0A8T2THT3</accession>
<feature type="region of interest" description="Disordered" evidence="8">
    <location>
        <begin position="1"/>
        <end position="60"/>
    </location>
</feature>
<feature type="transmembrane region" description="Helical" evidence="9">
    <location>
        <begin position="298"/>
        <end position="320"/>
    </location>
</feature>
<evidence type="ECO:0000256" key="2">
    <source>
        <dbReference type="ARBA" id="ARBA00022448"/>
    </source>
</evidence>
<evidence type="ECO:0000313" key="12">
    <source>
        <dbReference type="Proteomes" id="UP000825935"/>
    </source>
</evidence>
<feature type="compositionally biased region" description="Basic and acidic residues" evidence="8">
    <location>
        <begin position="16"/>
        <end position="29"/>
    </location>
</feature>
<evidence type="ECO:0000256" key="5">
    <source>
        <dbReference type="ARBA" id="ARBA00022989"/>
    </source>
</evidence>
<organism evidence="11 12">
    <name type="scientific">Ceratopteris richardii</name>
    <name type="common">Triangle waterfern</name>
    <dbReference type="NCBI Taxonomy" id="49495"/>
    <lineage>
        <taxon>Eukaryota</taxon>
        <taxon>Viridiplantae</taxon>
        <taxon>Streptophyta</taxon>
        <taxon>Embryophyta</taxon>
        <taxon>Tracheophyta</taxon>
        <taxon>Polypodiopsida</taxon>
        <taxon>Polypodiidae</taxon>
        <taxon>Polypodiales</taxon>
        <taxon>Pteridineae</taxon>
        <taxon>Pteridaceae</taxon>
        <taxon>Parkerioideae</taxon>
        <taxon>Ceratopteris</taxon>
    </lineage>
</organism>
<evidence type="ECO:0000256" key="4">
    <source>
        <dbReference type="ARBA" id="ARBA00022970"/>
    </source>
</evidence>
<dbReference type="Pfam" id="PF01490">
    <property type="entry name" value="Aa_trans"/>
    <property type="match status" value="1"/>
</dbReference>
<keyword evidence="6 9" id="KW-0472">Membrane</keyword>
<gene>
    <name evidence="11" type="ORF">KP509_13G088300</name>
</gene>
<evidence type="ECO:0000259" key="10">
    <source>
        <dbReference type="Pfam" id="PF01490"/>
    </source>
</evidence>
<keyword evidence="12" id="KW-1185">Reference proteome</keyword>
<feature type="transmembrane region" description="Helical" evidence="9">
    <location>
        <begin position="271"/>
        <end position="291"/>
    </location>
</feature>
<feature type="transmembrane region" description="Helical" evidence="9">
    <location>
        <begin position="518"/>
        <end position="542"/>
    </location>
</feature>
<evidence type="ECO:0000256" key="3">
    <source>
        <dbReference type="ARBA" id="ARBA00022692"/>
    </source>
</evidence>
<evidence type="ECO:0000256" key="8">
    <source>
        <dbReference type="SAM" id="MobiDB-lite"/>
    </source>
</evidence>
<feature type="transmembrane region" description="Helical" evidence="9">
    <location>
        <begin position="340"/>
        <end position="361"/>
    </location>
</feature>
<dbReference type="InterPro" id="IPR013057">
    <property type="entry name" value="AA_transpt_TM"/>
</dbReference>
<keyword evidence="5 9" id="KW-1133">Transmembrane helix</keyword>
<sequence length="548" mass="59045">MLKNQSLSTLEGHIYVSEHSDDEICRTDDKEETSDTSLSPPGSPLPSRPSQGSFNQTPVWPQSYRQSMDAYSSFASPGISFLSPGLSHVSASYISSSLRRRTKSTQKLSPLTATLLPTKSEKPETPKYELIPSVEPKYPSSVAAEAAHGIKVGCSGTQAVLNGGINVLCGVGVLTTPYAVNEGGWLSLLVLLLLAIVSWYTGILLRRCLDNPLGLETYPDIGQAAFGMTGRFLVSIILYAELYACCVEFLILEGDNLSALFPNARISLSGFRLTGTELFTVMTAIFVLPTVWLRNLSLLSYVSAGGVIASILVVLCVIWVGVVDGVGFHKTGPLLTLSNIPLSIGLYGFCYSGHAVFPNIYKSLKKPSQFTTVLTISFIICTTMYGGMAVMGFRMFGSNTESQITLNLPKDLLASKIALWTTVVNPFTKYALTITPVALSLEELFPLSFYSWRGYWVSMTIRTILVMSTLCVALLVPFFGYVMSLIGSLLSMLVCVILPAACFLKLAGNAANILEKIVCIFIVLIGIACAASGTYSSLVGIIESFGNA</sequence>
<comment type="caution">
    <text evidence="11">The sequence shown here is derived from an EMBL/GenBank/DDBJ whole genome shotgun (WGS) entry which is preliminary data.</text>
</comment>
<feature type="transmembrane region" description="Helical" evidence="9">
    <location>
        <begin position="232"/>
        <end position="251"/>
    </location>
</feature>
<dbReference type="EMBL" id="CM035418">
    <property type="protein sequence ID" value="KAH7422058.1"/>
    <property type="molecule type" value="Genomic_DNA"/>
</dbReference>
<evidence type="ECO:0000256" key="1">
    <source>
        <dbReference type="ARBA" id="ARBA00004141"/>
    </source>
</evidence>
<evidence type="ECO:0000313" key="11">
    <source>
        <dbReference type="EMBL" id="KAH7422058.1"/>
    </source>
</evidence>